<accession>A0ABR0P3X8</accession>
<evidence type="ECO:0000313" key="3">
    <source>
        <dbReference type="Proteomes" id="UP001358586"/>
    </source>
</evidence>
<reference evidence="2 3" key="1">
    <citation type="submission" date="2023-03" db="EMBL/GenBank/DDBJ databases">
        <title>WGS of Gossypium arboreum.</title>
        <authorList>
            <person name="Yu D."/>
        </authorList>
    </citation>
    <scope>NUCLEOTIDE SEQUENCE [LARGE SCALE GENOMIC DNA]</scope>
    <source>
        <tissue evidence="2">Leaf</tissue>
    </source>
</reference>
<name>A0ABR0P3X8_GOSAR</name>
<organism evidence="2 3">
    <name type="scientific">Gossypium arboreum</name>
    <name type="common">Tree cotton</name>
    <name type="synonym">Gossypium nanking</name>
    <dbReference type="NCBI Taxonomy" id="29729"/>
    <lineage>
        <taxon>Eukaryota</taxon>
        <taxon>Viridiplantae</taxon>
        <taxon>Streptophyta</taxon>
        <taxon>Embryophyta</taxon>
        <taxon>Tracheophyta</taxon>
        <taxon>Spermatophyta</taxon>
        <taxon>Magnoliopsida</taxon>
        <taxon>eudicotyledons</taxon>
        <taxon>Gunneridae</taxon>
        <taxon>Pentapetalae</taxon>
        <taxon>rosids</taxon>
        <taxon>malvids</taxon>
        <taxon>Malvales</taxon>
        <taxon>Malvaceae</taxon>
        <taxon>Malvoideae</taxon>
        <taxon>Gossypium</taxon>
    </lineage>
</organism>
<sequence length="84" mass="9148">MLGVFQKIYQLKANSSIDVARSTSSSYITMPALVVNMDALALPDENRENEGAITASPRIVAGKKSQKRLRVEGSTQHTEDSDLP</sequence>
<keyword evidence="3" id="KW-1185">Reference proteome</keyword>
<evidence type="ECO:0000313" key="2">
    <source>
        <dbReference type="EMBL" id="KAK5812364.1"/>
    </source>
</evidence>
<proteinExistence type="predicted"/>
<feature type="region of interest" description="Disordered" evidence="1">
    <location>
        <begin position="48"/>
        <end position="84"/>
    </location>
</feature>
<dbReference type="EMBL" id="JARKNE010000008">
    <property type="protein sequence ID" value="KAK5812364.1"/>
    <property type="molecule type" value="Genomic_DNA"/>
</dbReference>
<protein>
    <submittedName>
        <fullName evidence="2">Uncharacterized protein</fullName>
    </submittedName>
</protein>
<gene>
    <name evidence="2" type="ORF">PVK06_027793</name>
</gene>
<comment type="caution">
    <text evidence="2">The sequence shown here is derived from an EMBL/GenBank/DDBJ whole genome shotgun (WGS) entry which is preliminary data.</text>
</comment>
<evidence type="ECO:0000256" key="1">
    <source>
        <dbReference type="SAM" id="MobiDB-lite"/>
    </source>
</evidence>
<dbReference type="Proteomes" id="UP001358586">
    <property type="component" value="Chromosome 8"/>
</dbReference>